<dbReference type="PANTHER" id="PTHR23253">
    <property type="entry name" value="EUKARYOTIC TRANSLATION INITIATION FACTOR 4 GAMMA"/>
    <property type="match status" value="1"/>
</dbReference>
<feature type="domain" description="MI" evidence="9">
    <location>
        <begin position="494"/>
        <end position="616"/>
    </location>
</feature>
<dbReference type="Proteomes" id="UP001314229">
    <property type="component" value="Unassembled WGS sequence"/>
</dbReference>
<dbReference type="EMBL" id="CAWUFR010000056">
    <property type="protein sequence ID" value="CAK6962233.1"/>
    <property type="molecule type" value="Genomic_DNA"/>
</dbReference>
<gene>
    <name evidence="10" type="ORF">FSCOSCO3_A013463</name>
</gene>
<dbReference type="PROSITE" id="PS51363">
    <property type="entry name" value="W2"/>
    <property type="match status" value="1"/>
</dbReference>
<evidence type="ECO:0000259" key="8">
    <source>
        <dbReference type="PROSITE" id="PS51363"/>
    </source>
</evidence>
<dbReference type="GO" id="GO:0003743">
    <property type="term" value="F:translation initiation factor activity"/>
    <property type="evidence" value="ECO:0007669"/>
    <property type="project" value="UniProtKB-KW"/>
</dbReference>
<dbReference type="Pfam" id="PF02847">
    <property type="entry name" value="MA3"/>
    <property type="match status" value="1"/>
</dbReference>
<dbReference type="SUPFAM" id="SSF48371">
    <property type="entry name" value="ARM repeat"/>
    <property type="match status" value="3"/>
</dbReference>
<dbReference type="PROSITE" id="PS51366">
    <property type="entry name" value="MI"/>
    <property type="match status" value="1"/>
</dbReference>
<comment type="caution">
    <text evidence="10">The sequence shown here is derived from an EMBL/GenBank/DDBJ whole genome shotgun (WGS) entry which is preliminary data.</text>
</comment>
<accession>A0AAV1NSR9</accession>
<dbReference type="GO" id="GO:0016281">
    <property type="term" value="C:eukaryotic translation initiation factor 4F complex"/>
    <property type="evidence" value="ECO:0007669"/>
    <property type="project" value="TreeGrafter"/>
</dbReference>
<dbReference type="GO" id="GO:0006417">
    <property type="term" value="P:regulation of translation"/>
    <property type="evidence" value="ECO:0007669"/>
    <property type="project" value="UniProtKB-KW"/>
</dbReference>
<keyword evidence="11" id="KW-1185">Reference proteome</keyword>
<dbReference type="SMART" id="SM00515">
    <property type="entry name" value="eIF5C"/>
    <property type="match status" value="1"/>
</dbReference>
<dbReference type="InterPro" id="IPR016024">
    <property type="entry name" value="ARM-type_fold"/>
</dbReference>
<dbReference type="SMART" id="SM00544">
    <property type="entry name" value="MA3"/>
    <property type="match status" value="1"/>
</dbReference>
<dbReference type="Gene3D" id="1.25.40.180">
    <property type="match status" value="3"/>
</dbReference>
<dbReference type="CDD" id="cd11559">
    <property type="entry name" value="W2_eIF4G1_like"/>
    <property type="match status" value="1"/>
</dbReference>
<feature type="domain" description="W2" evidence="8">
    <location>
        <begin position="689"/>
        <end position="854"/>
    </location>
</feature>
<evidence type="ECO:0000313" key="11">
    <source>
        <dbReference type="Proteomes" id="UP001314229"/>
    </source>
</evidence>
<dbReference type="GO" id="GO:0003729">
    <property type="term" value="F:mRNA binding"/>
    <property type="evidence" value="ECO:0007669"/>
    <property type="project" value="TreeGrafter"/>
</dbReference>
<dbReference type="AlphaFoldDB" id="A0AAV1NSR9"/>
<protein>
    <submittedName>
        <fullName evidence="10">Eukaryotic translation initiation factor 4 gamma 3-like</fullName>
    </submittedName>
</protein>
<dbReference type="SMART" id="SM00543">
    <property type="entry name" value="MIF4G"/>
    <property type="match status" value="1"/>
</dbReference>
<dbReference type="FunFam" id="1.25.40.180:FF:000002">
    <property type="entry name" value="Eukaryotic translation initiation factor 4 gamma, 3, putative"/>
    <property type="match status" value="1"/>
</dbReference>
<comment type="similarity">
    <text evidence="1">Belongs to the eukaryotic initiation factor 4G family.</text>
</comment>
<evidence type="ECO:0000256" key="7">
    <source>
        <dbReference type="SAM" id="MobiDB-lite"/>
    </source>
</evidence>
<dbReference type="FunFam" id="1.25.40.180:FF:000003">
    <property type="entry name" value="Putative eukaryotic translation initiation factor 4 gamma 1"/>
    <property type="match status" value="1"/>
</dbReference>
<keyword evidence="6" id="KW-0648">Protein biosynthesis</keyword>
<dbReference type="InterPro" id="IPR003890">
    <property type="entry name" value="MIF4G-like_typ-3"/>
</dbReference>
<dbReference type="Pfam" id="PF02854">
    <property type="entry name" value="MIF4G"/>
    <property type="match status" value="1"/>
</dbReference>
<dbReference type="InterPro" id="IPR003891">
    <property type="entry name" value="Initiation_fac_eIF4g_MI"/>
</dbReference>
<evidence type="ECO:0000256" key="6">
    <source>
        <dbReference type="ARBA" id="ARBA00022917"/>
    </source>
</evidence>
<dbReference type="Pfam" id="PF02020">
    <property type="entry name" value="W2"/>
    <property type="match status" value="1"/>
</dbReference>
<keyword evidence="4" id="KW-0810">Translation regulation</keyword>
<evidence type="ECO:0000256" key="5">
    <source>
        <dbReference type="ARBA" id="ARBA00022884"/>
    </source>
</evidence>
<reference evidence="10 11" key="1">
    <citation type="submission" date="2024-01" db="EMBL/GenBank/DDBJ databases">
        <authorList>
            <person name="Alioto T."/>
            <person name="Alioto T."/>
            <person name="Gomez Garrido J."/>
        </authorList>
    </citation>
    <scope>NUCLEOTIDE SEQUENCE [LARGE SCALE GENOMIC DNA]</scope>
</reference>
<keyword evidence="3" id="KW-0597">Phosphoprotein</keyword>
<evidence type="ECO:0000256" key="4">
    <source>
        <dbReference type="ARBA" id="ARBA00022845"/>
    </source>
</evidence>
<feature type="region of interest" description="Disordered" evidence="7">
    <location>
        <begin position="457"/>
        <end position="491"/>
    </location>
</feature>
<feature type="compositionally biased region" description="Basic residues" evidence="7">
    <location>
        <begin position="461"/>
        <end position="479"/>
    </location>
</feature>
<evidence type="ECO:0000256" key="2">
    <source>
        <dbReference type="ARBA" id="ARBA00022540"/>
    </source>
</evidence>
<sequence>MASHITLQAQQTEKGIKKEFQKLYQFLRAEETARIDAVRKEATLKSEAMKIRIVNLTGEISSLSDKIKPMEGEIKAEDISFMLNVKSSTEWCQSKLPEPESPSEAQIDEAKHLGNLLFTVWGKMRNIIQYTPVTLDSNTGQGKPFNQSKNFTHSTSRMKAQKLPYNPVLGYKRFSSGKQCCNEEAENAWKPGMERQPSPEDTEVQKTQELFRRIRSILNKITPQTFRQLMKQITELAIDTEERLKGVIDLVFEKAIKEPSFSVVYANMCRCLMGLKVPLTDKRGTSVNFRKLLLNRCQKGFEEKYERNQNKLDSAALSTEHEQLPAELEEAMDEAQRRSIGNIKFIGELFNLKMLTEAILHDCVVKLLNNKDEESLECLCTLLTTIGKGLDHEKAKPRIDQYFNQMTKIIEERKTSSKIRSMLQDVIDLRLHNWVSTRAEQGPKTIKQIHEEAKIAEQGKQRKVHHQHLSKNSKRRPVKPRPMATNRPAFSEEEIERSCKSIVKEFLHINDYKEVVQCVNDLDLGSQLHIFVRVGVELTLEHSQITRNHMGQLLFQLVQHGILPKPQFHKGFADMLKQVDDMVIDIPHIWLYLAELLCPVLKEGGFSMRELFSELSKPLLPMGRAGIFISEVLHILCKQTSHRTVVGLWKESGLNWTDFLPEGEDVQAFISQQKLQFILSEDSNPDTAPSKRILSPEELSRQLERLLLKDMASNTQIFDWVEGNLDESQMSSASFQRALMTAVGEEAVKDTNCRVDMAIIQKRKPVLISYLKSDTERQLQALYALQALMVDLNNPPNLLRMFFDCLYDEDIILEDTFFKWERSKDPAEQRGKGIALKSVSAFFTWLREAEEESD</sequence>
<evidence type="ECO:0000313" key="10">
    <source>
        <dbReference type="EMBL" id="CAK6962233.1"/>
    </source>
</evidence>
<dbReference type="PANTHER" id="PTHR23253:SF23">
    <property type="entry name" value="EUKARYOTIC TRANSLATION INITIATION FACTOR 4 GAMMA 3"/>
    <property type="match status" value="1"/>
</dbReference>
<evidence type="ECO:0000256" key="3">
    <source>
        <dbReference type="ARBA" id="ARBA00022553"/>
    </source>
</evidence>
<evidence type="ECO:0000259" key="9">
    <source>
        <dbReference type="PROSITE" id="PS51366"/>
    </source>
</evidence>
<organism evidence="10 11">
    <name type="scientific">Scomber scombrus</name>
    <name type="common">Atlantic mackerel</name>
    <name type="synonym">Scomber vernalis</name>
    <dbReference type="NCBI Taxonomy" id="13677"/>
    <lineage>
        <taxon>Eukaryota</taxon>
        <taxon>Metazoa</taxon>
        <taxon>Chordata</taxon>
        <taxon>Craniata</taxon>
        <taxon>Vertebrata</taxon>
        <taxon>Euteleostomi</taxon>
        <taxon>Actinopterygii</taxon>
        <taxon>Neopterygii</taxon>
        <taxon>Teleostei</taxon>
        <taxon>Neoteleostei</taxon>
        <taxon>Acanthomorphata</taxon>
        <taxon>Pelagiaria</taxon>
        <taxon>Scombriformes</taxon>
        <taxon>Scombridae</taxon>
        <taxon>Scomber</taxon>
    </lineage>
</organism>
<evidence type="ECO:0000256" key="1">
    <source>
        <dbReference type="ARBA" id="ARBA00005775"/>
    </source>
</evidence>
<keyword evidence="2 10" id="KW-0396">Initiation factor</keyword>
<dbReference type="InterPro" id="IPR003307">
    <property type="entry name" value="W2_domain"/>
</dbReference>
<name>A0AAV1NSR9_SCOSC</name>
<proteinExistence type="inferred from homology"/>
<dbReference type="FunFam" id="1.25.40.180:FF:000001">
    <property type="entry name" value="Eukaryotic translation initiation factor 4 gamma, 3, putative"/>
    <property type="match status" value="1"/>
</dbReference>
<keyword evidence="5" id="KW-0694">RNA-binding</keyword>